<evidence type="ECO:0000313" key="3">
    <source>
        <dbReference type="EMBL" id="OIQ78710.1"/>
    </source>
</evidence>
<evidence type="ECO:0000256" key="1">
    <source>
        <dbReference type="ARBA" id="ARBA00022723"/>
    </source>
</evidence>
<protein>
    <submittedName>
        <fullName evidence="3">Molybdate-binding periplasmic protein</fullName>
    </submittedName>
</protein>
<dbReference type="PIRSF" id="PIRSF004846">
    <property type="entry name" value="ModA"/>
    <property type="match status" value="1"/>
</dbReference>
<keyword evidence="1" id="KW-0479">Metal-binding</keyword>
<name>A0A1J5Q4X5_9ZZZZ</name>
<dbReference type="GO" id="GO:0015689">
    <property type="term" value="P:molybdate ion transport"/>
    <property type="evidence" value="ECO:0007669"/>
    <property type="project" value="InterPro"/>
</dbReference>
<dbReference type="Pfam" id="PF13531">
    <property type="entry name" value="SBP_bac_11"/>
    <property type="match status" value="1"/>
</dbReference>
<proteinExistence type="predicted"/>
<dbReference type="GO" id="GO:0030973">
    <property type="term" value="F:molybdate ion binding"/>
    <property type="evidence" value="ECO:0007669"/>
    <property type="project" value="TreeGrafter"/>
</dbReference>
<keyword evidence="2" id="KW-0732">Signal</keyword>
<dbReference type="NCBIfam" id="TIGR01256">
    <property type="entry name" value="modA"/>
    <property type="match status" value="1"/>
</dbReference>
<dbReference type="PANTHER" id="PTHR30632">
    <property type="entry name" value="MOLYBDATE-BINDING PERIPLASMIC PROTEIN"/>
    <property type="match status" value="1"/>
</dbReference>
<dbReference type="GO" id="GO:0046872">
    <property type="term" value="F:metal ion binding"/>
    <property type="evidence" value="ECO:0007669"/>
    <property type="project" value="UniProtKB-KW"/>
</dbReference>
<sequence length="277" mass="27128">MLPHDARRARTPRSAAVASAAIGLGCVLSAAACAGGSGTGLASSQVSGSSHVGGTLTVFAAASLTGTFTALGHAFEAAHPGTTVRFSFAGSSTLAQQILAGAPVDVFAAASPETMAQVTGAAPTGRAVPVVFARNRLEIAVPAGNPGHVTGLADLTKPALRIALCAPQVPCGAAAASVFAAAGLTPAPDTLEQDVKAVLTKVELGEVDAGLVYRTDVIAGGDAVQGIDFPQSSAAVTQDPIVALPDAPNPTAAEAFVALVRSAQGRTVLSAAGFDVG</sequence>
<gene>
    <name evidence="3" type="primary">modA_13</name>
    <name evidence="3" type="ORF">GALL_395800</name>
</gene>
<dbReference type="EMBL" id="MLJW01001350">
    <property type="protein sequence ID" value="OIQ78710.1"/>
    <property type="molecule type" value="Genomic_DNA"/>
</dbReference>
<dbReference type="InterPro" id="IPR050682">
    <property type="entry name" value="ModA/WtpA"/>
</dbReference>
<comment type="caution">
    <text evidence="3">The sequence shown here is derived from an EMBL/GenBank/DDBJ whole genome shotgun (WGS) entry which is preliminary data.</text>
</comment>
<dbReference type="SUPFAM" id="SSF53850">
    <property type="entry name" value="Periplasmic binding protein-like II"/>
    <property type="match status" value="1"/>
</dbReference>
<dbReference type="AlphaFoldDB" id="A0A1J5Q4X5"/>
<dbReference type="PANTHER" id="PTHR30632:SF0">
    <property type="entry name" value="SULFATE-BINDING PROTEIN"/>
    <property type="match status" value="1"/>
</dbReference>
<dbReference type="InterPro" id="IPR005950">
    <property type="entry name" value="ModA"/>
</dbReference>
<dbReference type="Gene3D" id="3.40.190.10">
    <property type="entry name" value="Periplasmic binding protein-like II"/>
    <property type="match status" value="2"/>
</dbReference>
<dbReference type="PROSITE" id="PS51257">
    <property type="entry name" value="PROKAR_LIPOPROTEIN"/>
    <property type="match status" value="1"/>
</dbReference>
<reference evidence="3" key="1">
    <citation type="submission" date="2016-10" db="EMBL/GenBank/DDBJ databases">
        <title>Sequence of Gallionella enrichment culture.</title>
        <authorList>
            <person name="Poehlein A."/>
            <person name="Muehling M."/>
            <person name="Daniel R."/>
        </authorList>
    </citation>
    <scope>NUCLEOTIDE SEQUENCE</scope>
</reference>
<evidence type="ECO:0000256" key="2">
    <source>
        <dbReference type="ARBA" id="ARBA00022729"/>
    </source>
</evidence>
<organism evidence="3">
    <name type="scientific">mine drainage metagenome</name>
    <dbReference type="NCBI Taxonomy" id="410659"/>
    <lineage>
        <taxon>unclassified sequences</taxon>
        <taxon>metagenomes</taxon>
        <taxon>ecological metagenomes</taxon>
    </lineage>
</organism>
<accession>A0A1J5Q4X5</accession>